<dbReference type="OrthoDB" id="678057at2"/>
<dbReference type="GO" id="GO:0003677">
    <property type="term" value="F:DNA binding"/>
    <property type="evidence" value="ECO:0007669"/>
    <property type="project" value="InterPro"/>
</dbReference>
<evidence type="ECO:0000313" key="2">
    <source>
        <dbReference type="Proteomes" id="UP000018901"/>
    </source>
</evidence>
<evidence type="ECO:0000313" key="1">
    <source>
        <dbReference type="EMBL" id="AHF13963.1"/>
    </source>
</evidence>
<dbReference type="Gene3D" id="1.10.260.40">
    <property type="entry name" value="lambda repressor-like DNA-binding domains"/>
    <property type="match status" value="1"/>
</dbReference>
<dbReference type="RefSeq" id="WP_025279391.1">
    <property type="nucleotide sequence ID" value="NZ_CP007034.1"/>
</dbReference>
<gene>
    <name evidence="1" type="ORF">BARVI_11845</name>
</gene>
<reference evidence="1 2" key="1">
    <citation type="submission" date="2013-12" db="EMBL/GenBank/DDBJ databases">
        <authorList>
            <consortium name="DOE Joint Genome Institute"/>
            <person name="Eisen J."/>
            <person name="Huntemann M."/>
            <person name="Han J."/>
            <person name="Chen A."/>
            <person name="Kyrpides N."/>
            <person name="Mavromatis K."/>
            <person name="Markowitz V."/>
            <person name="Palaniappan K."/>
            <person name="Ivanova N."/>
            <person name="Schaumberg A."/>
            <person name="Pati A."/>
            <person name="Liolios K."/>
            <person name="Nordberg H.P."/>
            <person name="Cantor M.N."/>
            <person name="Hua S.X."/>
            <person name="Woyke T."/>
        </authorList>
    </citation>
    <scope>NUCLEOTIDE SEQUENCE [LARGE SCALE GENOMIC DNA]</scope>
    <source>
        <strain evidence="2">DSM 18177</strain>
    </source>
</reference>
<keyword evidence="2" id="KW-1185">Reference proteome</keyword>
<dbReference type="InterPro" id="IPR001387">
    <property type="entry name" value="Cro/C1-type_HTH"/>
</dbReference>
<dbReference type="EMBL" id="CP007034">
    <property type="protein sequence ID" value="AHF13963.1"/>
    <property type="molecule type" value="Genomic_DNA"/>
</dbReference>
<dbReference type="KEGG" id="bvs:BARVI_11845"/>
<dbReference type="Proteomes" id="UP000018901">
    <property type="component" value="Chromosome"/>
</dbReference>
<organism evidence="1 2">
    <name type="scientific">Barnesiella viscericola DSM 18177</name>
    <dbReference type="NCBI Taxonomy" id="880074"/>
    <lineage>
        <taxon>Bacteria</taxon>
        <taxon>Pseudomonadati</taxon>
        <taxon>Bacteroidota</taxon>
        <taxon>Bacteroidia</taxon>
        <taxon>Bacteroidales</taxon>
        <taxon>Barnesiellaceae</taxon>
        <taxon>Barnesiella</taxon>
    </lineage>
</organism>
<accession>W0EWL7</accession>
<dbReference type="CDD" id="cd00093">
    <property type="entry name" value="HTH_XRE"/>
    <property type="match status" value="1"/>
</dbReference>
<protein>
    <submittedName>
        <fullName evidence="1">Uncharacterized protein</fullName>
    </submittedName>
</protein>
<dbReference type="AlphaFoldDB" id="W0EWL7"/>
<dbReference type="SUPFAM" id="SSF47413">
    <property type="entry name" value="lambda repressor-like DNA-binding domains"/>
    <property type="match status" value="1"/>
</dbReference>
<proteinExistence type="predicted"/>
<dbReference type="GeneID" id="90530398"/>
<name>W0EWL7_9BACT</name>
<dbReference type="InterPro" id="IPR010982">
    <property type="entry name" value="Lambda_DNA-bd_dom_sf"/>
</dbReference>
<sequence length="69" mass="7933">MSHIEEVANRLKGLRDALGLTIAEMASACSVDEELYKKFESAEADIPVRTMGMLTENDFLHFFYLFRIF</sequence>
<dbReference type="HOGENOM" id="CLU_2767512_0_0_10"/>